<keyword evidence="3" id="KW-1185">Reference proteome</keyword>
<evidence type="ECO:0000313" key="2">
    <source>
        <dbReference type="EMBL" id="KAL1398892.1"/>
    </source>
</evidence>
<organism evidence="2 3">
    <name type="scientific">Culex pipiens pipiens</name>
    <name type="common">Northern house mosquito</name>
    <dbReference type="NCBI Taxonomy" id="38569"/>
    <lineage>
        <taxon>Eukaryota</taxon>
        <taxon>Metazoa</taxon>
        <taxon>Ecdysozoa</taxon>
        <taxon>Arthropoda</taxon>
        <taxon>Hexapoda</taxon>
        <taxon>Insecta</taxon>
        <taxon>Pterygota</taxon>
        <taxon>Neoptera</taxon>
        <taxon>Endopterygota</taxon>
        <taxon>Diptera</taxon>
        <taxon>Nematocera</taxon>
        <taxon>Culicoidea</taxon>
        <taxon>Culicidae</taxon>
        <taxon>Culicinae</taxon>
        <taxon>Culicini</taxon>
        <taxon>Culex</taxon>
        <taxon>Culex</taxon>
    </lineage>
</organism>
<evidence type="ECO:0000313" key="3">
    <source>
        <dbReference type="Proteomes" id="UP001562425"/>
    </source>
</evidence>
<dbReference type="Proteomes" id="UP001562425">
    <property type="component" value="Unassembled WGS sequence"/>
</dbReference>
<name>A0ABD1DGR3_CULPP</name>
<sequence>MQAFPHVLSFQGIIIRQIFDRLHPEQSNARSIEQLLRAGILLDERSFSSFDDKLVRGALRILKQMPNRGISLKGQVGADPDVVFAQPLIQWIHTDATKSNNEWLDNHAENRINQMPHIVCLAPTKQSGQFYVVFNSYSLSVGNHFPIAVEILFKMIIALNLKTPAPLKKMYDLIALQIFKTIDSSESVAVTKLNKRLNELYEGAVLILLGLQEPPRYRWPGRSRHLWSGTTTVQPMLIVKAKPRNNEVETEAPEADESTPDPFGNIEPSPLSDPNRFREGSIWTSRLYVFPRKILNIYRNC</sequence>
<feature type="region of interest" description="Disordered" evidence="1">
    <location>
        <begin position="244"/>
        <end position="273"/>
    </location>
</feature>
<feature type="compositionally biased region" description="Acidic residues" evidence="1">
    <location>
        <begin position="248"/>
        <end position="259"/>
    </location>
</feature>
<proteinExistence type="predicted"/>
<accession>A0ABD1DGR3</accession>
<gene>
    <name evidence="2" type="ORF">pipiens_002316</name>
</gene>
<comment type="caution">
    <text evidence="2">The sequence shown here is derived from an EMBL/GenBank/DDBJ whole genome shotgun (WGS) entry which is preliminary data.</text>
</comment>
<dbReference type="AlphaFoldDB" id="A0ABD1DGR3"/>
<dbReference type="EMBL" id="JBEHCU010005727">
    <property type="protein sequence ID" value="KAL1398892.1"/>
    <property type="molecule type" value="Genomic_DNA"/>
</dbReference>
<reference evidence="2 3" key="1">
    <citation type="submission" date="2024-05" db="EMBL/GenBank/DDBJ databases">
        <title>Culex pipiens pipiens assembly and annotation.</title>
        <authorList>
            <person name="Alout H."/>
            <person name="Durand T."/>
        </authorList>
    </citation>
    <scope>NUCLEOTIDE SEQUENCE [LARGE SCALE GENOMIC DNA]</scope>
    <source>
        <strain evidence="2">HA-2024</strain>
        <tissue evidence="2">Whole body</tissue>
    </source>
</reference>
<evidence type="ECO:0000256" key="1">
    <source>
        <dbReference type="SAM" id="MobiDB-lite"/>
    </source>
</evidence>
<protein>
    <submittedName>
        <fullName evidence="2">Uncharacterized protein</fullName>
    </submittedName>
</protein>